<dbReference type="EMBL" id="BSOS01000007">
    <property type="protein sequence ID" value="GLR65758.1"/>
    <property type="molecule type" value="Genomic_DNA"/>
</dbReference>
<accession>A0ABQ6A2W5</accession>
<evidence type="ECO:0000313" key="2">
    <source>
        <dbReference type="Proteomes" id="UP001156641"/>
    </source>
</evidence>
<comment type="caution">
    <text evidence="1">The sequence shown here is derived from an EMBL/GenBank/DDBJ whole genome shotgun (WGS) entry which is preliminary data.</text>
</comment>
<reference evidence="2" key="1">
    <citation type="journal article" date="2019" name="Int. J. Syst. Evol. Microbiol.">
        <title>The Global Catalogue of Microorganisms (GCM) 10K type strain sequencing project: providing services to taxonomists for standard genome sequencing and annotation.</title>
        <authorList>
            <consortium name="The Broad Institute Genomics Platform"/>
            <consortium name="The Broad Institute Genome Sequencing Center for Infectious Disease"/>
            <person name="Wu L."/>
            <person name="Ma J."/>
        </authorList>
    </citation>
    <scope>NUCLEOTIDE SEQUENCE [LARGE SCALE GENOMIC DNA]</scope>
    <source>
        <strain evidence="2">NBRC 112502</strain>
    </source>
</reference>
<dbReference type="Pfam" id="PF13489">
    <property type="entry name" value="Methyltransf_23"/>
    <property type="match status" value="1"/>
</dbReference>
<dbReference type="SUPFAM" id="SSF53335">
    <property type="entry name" value="S-adenosyl-L-methionine-dependent methyltransferases"/>
    <property type="match status" value="1"/>
</dbReference>
<protein>
    <recommendedName>
        <fullName evidence="3">Methyltransferase domain-containing protein</fullName>
    </recommendedName>
</protein>
<proteinExistence type="predicted"/>
<keyword evidence="2" id="KW-1185">Reference proteome</keyword>
<dbReference type="InterPro" id="IPR029063">
    <property type="entry name" value="SAM-dependent_MTases_sf"/>
</dbReference>
<sequence>MDLSKRAGLAELMDAPDLDPQTYQRCLRDLAAVNRVTFTHHPTLRWLVHATLHLPPGAKISVLDVAYGQGDLLRLIARWAGKRGLQVELSGIDLNPRSQLAARAATPPGTSIDYRTGDVFAFAPAAPFDYIVTSQFTHHLTNPEIIRLLRWLEANAATGWHINDLHRHPFAYHGFPLLARLLRWHPIVRHDGAVSIARAFIRRDWEALLQQAGISAKTTWHFPFRFSAARLK</sequence>
<dbReference type="Proteomes" id="UP001156641">
    <property type="component" value="Unassembled WGS sequence"/>
</dbReference>
<organism evidence="1 2">
    <name type="scientific">Acidocella aquatica</name>
    <dbReference type="NCBI Taxonomy" id="1922313"/>
    <lineage>
        <taxon>Bacteria</taxon>
        <taxon>Pseudomonadati</taxon>
        <taxon>Pseudomonadota</taxon>
        <taxon>Alphaproteobacteria</taxon>
        <taxon>Acetobacterales</taxon>
        <taxon>Acidocellaceae</taxon>
        <taxon>Acidocella</taxon>
    </lineage>
</organism>
<evidence type="ECO:0000313" key="1">
    <source>
        <dbReference type="EMBL" id="GLR65758.1"/>
    </source>
</evidence>
<evidence type="ECO:0008006" key="3">
    <source>
        <dbReference type="Google" id="ProtNLM"/>
    </source>
</evidence>
<name>A0ABQ6A2W5_9PROT</name>
<dbReference type="Gene3D" id="3.40.50.150">
    <property type="entry name" value="Vaccinia Virus protein VP39"/>
    <property type="match status" value="1"/>
</dbReference>
<dbReference type="RefSeq" id="WP_284256281.1">
    <property type="nucleotide sequence ID" value="NZ_BSOS01000007.1"/>
</dbReference>
<dbReference type="CDD" id="cd02440">
    <property type="entry name" value="AdoMet_MTases"/>
    <property type="match status" value="1"/>
</dbReference>
<gene>
    <name evidence="1" type="ORF">GCM10010909_04360</name>
</gene>